<feature type="region of interest" description="Disordered" evidence="3">
    <location>
        <begin position="76"/>
        <end position="168"/>
    </location>
</feature>
<feature type="region of interest" description="Disordered" evidence="3">
    <location>
        <begin position="1"/>
        <end position="40"/>
    </location>
</feature>
<gene>
    <name evidence="4" type="ORF">BJ085DRAFT_27317</name>
</gene>
<feature type="compositionally biased region" description="Basic residues" evidence="3">
    <location>
        <begin position="12"/>
        <end position="27"/>
    </location>
</feature>
<dbReference type="Proteomes" id="UP000268162">
    <property type="component" value="Unassembled WGS sequence"/>
</dbReference>
<dbReference type="AlphaFoldDB" id="A0A4P9ZP74"/>
<evidence type="ECO:0000313" key="4">
    <source>
        <dbReference type="EMBL" id="RKP34150.1"/>
    </source>
</evidence>
<evidence type="ECO:0000256" key="3">
    <source>
        <dbReference type="SAM" id="MobiDB-lite"/>
    </source>
</evidence>
<feature type="compositionally biased region" description="Basic and acidic residues" evidence="3">
    <location>
        <begin position="90"/>
        <end position="103"/>
    </location>
</feature>
<dbReference type="Pfam" id="PF08524">
    <property type="entry name" value="rRNA_processing"/>
    <property type="match status" value="1"/>
</dbReference>
<evidence type="ECO:0000256" key="2">
    <source>
        <dbReference type="ARBA" id="ARBA00018780"/>
    </source>
</evidence>
<protein>
    <recommendedName>
        <fullName evidence="2">rRNA-processing protein FYV7</fullName>
    </recommendedName>
</protein>
<comment type="similarity">
    <text evidence="1">Belongs to the FYV7 family.</text>
</comment>
<reference evidence="5" key="1">
    <citation type="journal article" date="2018" name="Nat. Microbiol.">
        <title>Leveraging single-cell genomics to expand the fungal tree of life.</title>
        <authorList>
            <person name="Ahrendt S.R."/>
            <person name="Quandt C.A."/>
            <person name="Ciobanu D."/>
            <person name="Clum A."/>
            <person name="Salamov A."/>
            <person name="Andreopoulos B."/>
            <person name="Cheng J.F."/>
            <person name="Woyke T."/>
            <person name="Pelin A."/>
            <person name="Henrissat B."/>
            <person name="Reynolds N.K."/>
            <person name="Benny G.L."/>
            <person name="Smith M.E."/>
            <person name="James T.Y."/>
            <person name="Grigoriev I.V."/>
        </authorList>
    </citation>
    <scope>NUCLEOTIDE SEQUENCE [LARGE SCALE GENOMIC DNA]</scope>
    <source>
        <strain evidence="5">RSA 468</strain>
    </source>
</reference>
<dbReference type="EMBL" id="ML003339">
    <property type="protein sequence ID" value="RKP34150.1"/>
    <property type="molecule type" value="Genomic_DNA"/>
</dbReference>
<dbReference type="InterPro" id="IPR013730">
    <property type="entry name" value="Fyv7/TAP26"/>
</dbReference>
<sequence>MAPQHPQAGPSKGKKPNLSHRERRRAQGRTSFPKAVTQYNTGVKKLKEKLVHNAQIKREYHGRVLRNYADDTPDYVKKLLEAGPDGEGDDQTKSSDEKNESKNLNDNNNGTAQASEKPSGWINKPNPFRRAQMIAEEARKQRQEEFEAKQKEIEEAKEGRRNYQLQRQKRYRSIAAKTNKGQPRLGSKISSILKTLRKEL</sequence>
<keyword evidence="5" id="KW-1185">Reference proteome</keyword>
<feature type="compositionally biased region" description="Basic and acidic residues" evidence="3">
    <location>
        <begin position="136"/>
        <end position="161"/>
    </location>
</feature>
<dbReference type="STRING" id="215637.A0A4P9ZP74"/>
<accession>A0A4P9ZP74</accession>
<evidence type="ECO:0000256" key="1">
    <source>
        <dbReference type="ARBA" id="ARBA00006800"/>
    </source>
</evidence>
<organism evidence="4 5">
    <name type="scientific">Dimargaris cristalligena</name>
    <dbReference type="NCBI Taxonomy" id="215637"/>
    <lineage>
        <taxon>Eukaryota</taxon>
        <taxon>Fungi</taxon>
        <taxon>Fungi incertae sedis</taxon>
        <taxon>Zoopagomycota</taxon>
        <taxon>Kickxellomycotina</taxon>
        <taxon>Dimargaritomycetes</taxon>
        <taxon>Dimargaritales</taxon>
        <taxon>Dimargaritaceae</taxon>
        <taxon>Dimargaris</taxon>
    </lineage>
</organism>
<evidence type="ECO:0000313" key="5">
    <source>
        <dbReference type="Proteomes" id="UP000268162"/>
    </source>
</evidence>
<proteinExistence type="inferred from homology"/>
<name>A0A4P9ZP74_9FUNG</name>